<dbReference type="ESTHER" id="lyghe-a0a0a9x345">
    <property type="family name" value="Carb_B_Arthropoda"/>
</dbReference>
<evidence type="ECO:0000313" key="22">
    <source>
        <dbReference type="EMBL" id="JAG29998.1"/>
    </source>
</evidence>
<evidence type="ECO:0000313" key="26">
    <source>
        <dbReference type="EMBL" id="JAG43210.1"/>
    </source>
</evidence>
<evidence type="ECO:0000313" key="14">
    <source>
        <dbReference type="EMBL" id="JAG18328.1"/>
    </source>
</evidence>
<keyword evidence="3 5" id="KW-0378">Hydrolase</keyword>
<keyword evidence="5" id="KW-0732">Signal</keyword>
<dbReference type="EMBL" id="GBHO01025275">
    <property type="protein sequence ID" value="JAG18329.1"/>
    <property type="molecule type" value="Transcribed_RNA"/>
</dbReference>
<dbReference type="EMBL" id="GBHO01025278">
    <property type="protein sequence ID" value="JAG18326.1"/>
    <property type="molecule type" value="Transcribed_RNA"/>
</dbReference>
<evidence type="ECO:0000313" key="21">
    <source>
        <dbReference type="EMBL" id="JAG22117.1"/>
    </source>
</evidence>
<reference evidence="8" key="1">
    <citation type="journal article" date="2014" name="PLoS ONE">
        <title>Transcriptome-Based Identification of ABC Transporters in the Western Tarnished Plant Bug Lygus hesperus.</title>
        <authorList>
            <person name="Hull J.J."/>
            <person name="Chaney K."/>
            <person name="Geib S.M."/>
            <person name="Fabrick J.A."/>
            <person name="Brent C.S."/>
            <person name="Walsh D."/>
            <person name="Lavine L.C."/>
        </authorList>
    </citation>
    <scope>NUCLEOTIDE SEQUENCE</scope>
</reference>
<dbReference type="EMBL" id="GBHO01025276">
    <property type="protein sequence ID" value="JAG18328.1"/>
    <property type="molecule type" value="Transcribed_RNA"/>
</dbReference>
<evidence type="ECO:0000313" key="23">
    <source>
        <dbReference type="EMBL" id="JAG30000.1"/>
    </source>
</evidence>
<evidence type="ECO:0000313" key="12">
    <source>
        <dbReference type="EMBL" id="JAG18325.1"/>
    </source>
</evidence>
<evidence type="ECO:0000256" key="2">
    <source>
        <dbReference type="ARBA" id="ARBA00022487"/>
    </source>
</evidence>
<evidence type="ECO:0000256" key="5">
    <source>
        <dbReference type="RuleBase" id="RU361235"/>
    </source>
</evidence>
<dbReference type="EMBL" id="GBHO01030410">
    <property type="protein sequence ID" value="JAG13194.1"/>
    <property type="molecule type" value="Transcribed_RNA"/>
</dbReference>
<evidence type="ECO:0000313" key="11">
    <source>
        <dbReference type="EMBL" id="JAG13200.1"/>
    </source>
</evidence>
<dbReference type="EC" id="3.1.1.-" evidence="5"/>
<dbReference type="PANTHER" id="PTHR43142">
    <property type="entry name" value="CARBOXYLIC ESTER HYDROLASE"/>
    <property type="match status" value="1"/>
</dbReference>
<dbReference type="EMBL" id="GBHO01021490">
    <property type="protein sequence ID" value="JAG22114.1"/>
    <property type="molecule type" value="Transcribed_RNA"/>
</dbReference>
<evidence type="ECO:0000313" key="18">
    <source>
        <dbReference type="EMBL" id="JAG18333.1"/>
    </source>
</evidence>
<evidence type="ECO:0000313" key="7">
    <source>
        <dbReference type="EMBL" id="JAG07847.1"/>
    </source>
</evidence>
<dbReference type="EMBL" id="GBHO01030405">
    <property type="protein sequence ID" value="JAG13199.1"/>
    <property type="molecule type" value="Transcribed_RNA"/>
</dbReference>
<dbReference type="SUPFAM" id="SSF53474">
    <property type="entry name" value="alpha/beta-Hydrolases"/>
    <property type="match status" value="1"/>
</dbReference>
<dbReference type="Gene3D" id="3.40.50.1820">
    <property type="entry name" value="alpha/beta hydrolase"/>
    <property type="match status" value="1"/>
</dbReference>
<organism evidence="8">
    <name type="scientific">Lygus hesperus</name>
    <name type="common">Western plant bug</name>
    <dbReference type="NCBI Taxonomy" id="30085"/>
    <lineage>
        <taxon>Eukaryota</taxon>
        <taxon>Metazoa</taxon>
        <taxon>Ecdysozoa</taxon>
        <taxon>Arthropoda</taxon>
        <taxon>Hexapoda</taxon>
        <taxon>Insecta</taxon>
        <taxon>Pterygota</taxon>
        <taxon>Neoptera</taxon>
        <taxon>Paraneoptera</taxon>
        <taxon>Hemiptera</taxon>
        <taxon>Heteroptera</taxon>
        <taxon>Panheteroptera</taxon>
        <taxon>Cimicomorpha</taxon>
        <taxon>Miridae</taxon>
        <taxon>Mirini</taxon>
        <taxon>Lygus</taxon>
    </lineage>
</organism>
<evidence type="ECO:0000313" key="13">
    <source>
        <dbReference type="EMBL" id="JAG18326.1"/>
    </source>
</evidence>
<reference evidence="8" key="2">
    <citation type="submission" date="2014-07" db="EMBL/GenBank/DDBJ databases">
        <authorList>
            <person name="Hull J."/>
        </authorList>
    </citation>
    <scope>NUCLEOTIDE SEQUENCE</scope>
</reference>
<dbReference type="EMBL" id="GBHO01021487">
    <property type="protein sequence ID" value="JAG22117.1"/>
    <property type="molecule type" value="Transcribed_RNA"/>
</dbReference>
<dbReference type="EMBL" id="GBHO01013601">
    <property type="protein sequence ID" value="JAG30003.1"/>
    <property type="molecule type" value="Transcribed_RNA"/>
</dbReference>
<dbReference type="EMBL" id="GBHO01000381">
    <property type="protein sequence ID" value="JAG43223.1"/>
    <property type="molecule type" value="Transcribed_RNA"/>
</dbReference>
<evidence type="ECO:0000313" key="24">
    <source>
        <dbReference type="EMBL" id="JAG30001.1"/>
    </source>
</evidence>
<dbReference type="EMBL" id="GBHO01025271">
    <property type="protein sequence ID" value="JAG18333.1"/>
    <property type="molecule type" value="Transcribed_RNA"/>
</dbReference>
<dbReference type="EMBL" id="GBHO01013606">
    <property type="protein sequence ID" value="JAG29998.1"/>
    <property type="molecule type" value="Transcribed_RNA"/>
</dbReference>
<evidence type="ECO:0000313" key="10">
    <source>
        <dbReference type="EMBL" id="JAG13199.1"/>
    </source>
</evidence>
<evidence type="ECO:0000313" key="17">
    <source>
        <dbReference type="EMBL" id="JAG18332.1"/>
    </source>
</evidence>
<evidence type="ECO:0000313" key="8">
    <source>
        <dbReference type="EMBL" id="JAG13193.1"/>
    </source>
</evidence>
<dbReference type="EMBL" id="GBHO01025272">
    <property type="protein sequence ID" value="JAG18332.1"/>
    <property type="molecule type" value="Transcribed_RNA"/>
</dbReference>
<dbReference type="GO" id="GO:0052689">
    <property type="term" value="F:carboxylic ester hydrolase activity"/>
    <property type="evidence" value="ECO:0007669"/>
    <property type="project" value="UniProtKB-KW"/>
</dbReference>
<gene>
    <name evidence="8" type="primary">ESTF_12</name>
    <name evidence="23" type="synonym">ESTF_1</name>
    <name evidence="25" type="synonym">ESTF_10</name>
    <name evidence="16" type="synonym">ESTF_11</name>
    <name evidence="21" type="synonym">ESTF_16</name>
    <name evidence="22" type="synonym">ESTF_17</name>
    <name evidence="14" type="synonym">ESTF_18</name>
    <name evidence="15" type="synonym">ESTF_19</name>
    <name evidence="27" type="synonym">ESTF_2</name>
    <name evidence="9" type="synonym">ESTF_23</name>
    <name evidence="13" type="synonym">ESTF_25</name>
    <name evidence="12" type="synonym">ESTF_26</name>
    <name evidence="17" type="synonym">ESTF_27</name>
    <name evidence="18" type="synonym">ESTF_28</name>
    <name evidence="20" type="synonym">ESTF_29</name>
    <name evidence="11" type="synonym">ESTF_3</name>
    <name evidence="19" type="synonym">ESTF_30</name>
    <name evidence="26" type="synonym">ESTF_31</name>
    <name evidence="10" type="synonym">ESTF_33</name>
    <name evidence="24" type="synonym">ESTF_8</name>
    <name evidence="7" type="synonym">ESTF_9</name>
    <name evidence="21" type="ORF">CM83_93768</name>
    <name evidence="19" type="ORF">CM83_93785</name>
    <name evidence="20" type="ORF">CM83_93787</name>
    <name evidence="14" type="ORF">CM83_93803</name>
    <name evidence="15" type="ORF">CM83_93806</name>
    <name evidence="16" type="ORF">CM83_93809</name>
    <name evidence="12" type="ORF">CM83_93820</name>
    <name evidence="13" type="ORF">CM83_93822</name>
    <name evidence="17" type="ORF">CM83_93825</name>
    <name evidence="18" type="ORF">CM83_93829</name>
    <name evidence="11" type="ORF">CM83_93838</name>
    <name evidence="10" type="ORF">CM83_93840</name>
    <name evidence="9" type="ORF">CM83_93842</name>
    <name evidence="8" type="ORF">CM83_93845</name>
    <name evidence="27" type="ORF">CM83_93849</name>
    <name evidence="26" type="ORF">CM83_93859</name>
    <name evidence="25" type="ORF">CM83_93866</name>
    <name evidence="23" type="ORF">CM83_93869</name>
    <name evidence="24" type="ORF">CM83_93872</name>
    <name evidence="22" type="ORF">CM83_93876</name>
    <name evidence="7" type="ORF">CM83_93879</name>
</gene>
<dbReference type="InterPro" id="IPR029058">
    <property type="entry name" value="AB_hydrolase_fold"/>
</dbReference>
<keyword evidence="2" id="KW-0719">Serine esterase</keyword>
<dbReference type="EMBL" id="GBHO01030404">
    <property type="protein sequence ID" value="JAG13200.1"/>
    <property type="molecule type" value="Transcribed_RNA"/>
</dbReference>
<dbReference type="EMBL" id="GBHO01013603">
    <property type="protein sequence ID" value="JAG30001.1"/>
    <property type="molecule type" value="Transcribed_RNA"/>
</dbReference>
<dbReference type="PANTHER" id="PTHR43142:SF1">
    <property type="entry name" value="CARBOXYLIC ESTER HYDROLASE"/>
    <property type="match status" value="1"/>
</dbReference>
<dbReference type="InterPro" id="IPR019826">
    <property type="entry name" value="Carboxylesterase_B_AS"/>
</dbReference>
<dbReference type="EMBL" id="GBHO01000394">
    <property type="protein sequence ID" value="JAG43210.1"/>
    <property type="molecule type" value="Transcribed_RNA"/>
</dbReference>
<dbReference type="PROSITE" id="PS00941">
    <property type="entry name" value="CARBOXYLESTERASE_B_2"/>
    <property type="match status" value="1"/>
</dbReference>
<evidence type="ECO:0000313" key="27">
    <source>
        <dbReference type="EMBL" id="JAG43223.1"/>
    </source>
</evidence>
<name>A0A0A9X345_LYGHE</name>
<dbReference type="PROSITE" id="PS00122">
    <property type="entry name" value="CARBOXYLESTERASE_B_1"/>
    <property type="match status" value="1"/>
</dbReference>
<evidence type="ECO:0000313" key="9">
    <source>
        <dbReference type="EMBL" id="JAG13194.1"/>
    </source>
</evidence>
<dbReference type="InterPro" id="IPR002018">
    <property type="entry name" value="CarbesteraseB"/>
</dbReference>
<protein>
    <recommendedName>
        <fullName evidence="5">Carboxylic ester hydrolase</fullName>
        <ecNumber evidence="5">3.1.1.-</ecNumber>
    </recommendedName>
</protein>
<evidence type="ECO:0000313" key="15">
    <source>
        <dbReference type="EMBL" id="JAG18329.1"/>
    </source>
</evidence>
<evidence type="ECO:0000256" key="3">
    <source>
        <dbReference type="ARBA" id="ARBA00022801"/>
    </source>
</evidence>
<evidence type="ECO:0000313" key="19">
    <source>
        <dbReference type="EMBL" id="JAG22114.1"/>
    </source>
</evidence>
<dbReference type="EMBL" id="GBHO01030411">
    <property type="protein sequence ID" value="JAG13193.1"/>
    <property type="molecule type" value="Transcribed_RNA"/>
</dbReference>
<dbReference type="EMBL" id="GBHO01035757">
    <property type="protein sequence ID" value="JAG07847.1"/>
    <property type="molecule type" value="Transcribed_RNA"/>
</dbReference>
<comment type="similarity">
    <text evidence="1 5">Belongs to the type-B carboxylesterase/lipase family.</text>
</comment>
<dbReference type="EMBL" id="GBHO01025279">
    <property type="protein sequence ID" value="JAG18325.1"/>
    <property type="molecule type" value="Transcribed_RNA"/>
</dbReference>
<sequence length="555" mass="61497">MWVLTYAAIGTLFTASVAQQPVVTTTLGTLKGLTLETISGRPFHGFQGVPYAKPPVGKHRFKQSIPGDRWTGIYNATRPSEMCIQKVTSFLLPNSPLDVFGSEDCLYLNIFTPKLPSEGADGKLLDVIVYIHGGGFRAAAGNVWGPSILLDRDVVLVTFNYRLGMMGFLSFGDSVMPGNNGLKDQTLALQWVKNHIADFGGDPNKVTIAGMSAGGASVHYHMLSPLSKGLFQKAIANSGSALNPWAMNRNARKTGLAFAQAIGCPTNDTTVTLKCLRERPAGHLLNSADSIESELSIKFVPVVEPVGPKAFIDEDPVDLIKSKAGSDVPALFSYCDDEGSEFALPSLADEKKESEIENNWNELLLNKLLFGESDKTNEVSQTIRKHFLDNKKVNENLQGYSKMFGERYFIDGIQKAAILHAEHQSSPVYSYRFSFRTPKGFNALELVYARLQYEGGSSHGNDNSFLFNAMYLKPIQEFPELLPMTKYMTDVWMKFIEQTGQSDWLTVKSALPKFTYLDIWNSDPSKNTFKSEEPVGLFWDSLNLHRHNSTPISYH</sequence>
<evidence type="ECO:0000313" key="25">
    <source>
        <dbReference type="EMBL" id="JAG30003.1"/>
    </source>
</evidence>
<evidence type="ECO:0000256" key="4">
    <source>
        <dbReference type="ARBA" id="ARBA00023180"/>
    </source>
</evidence>
<dbReference type="EMBL" id="GBHO01021489">
    <property type="protein sequence ID" value="JAG22115.1"/>
    <property type="molecule type" value="Transcribed_RNA"/>
</dbReference>
<dbReference type="Pfam" id="PF00135">
    <property type="entry name" value="COesterase"/>
    <property type="match status" value="1"/>
</dbReference>
<dbReference type="EMBL" id="GBHO01013604">
    <property type="protein sequence ID" value="JAG30000.1"/>
    <property type="molecule type" value="Transcribed_RNA"/>
</dbReference>
<accession>A0A0A9X345</accession>
<evidence type="ECO:0000313" key="20">
    <source>
        <dbReference type="EMBL" id="JAG22115.1"/>
    </source>
</evidence>
<evidence type="ECO:0000259" key="6">
    <source>
        <dbReference type="Pfam" id="PF00135"/>
    </source>
</evidence>
<feature type="signal peptide" evidence="5">
    <location>
        <begin position="1"/>
        <end position="18"/>
    </location>
</feature>
<feature type="chain" id="PRO_5007353961" description="Carboxylic ester hydrolase" evidence="5">
    <location>
        <begin position="19"/>
        <end position="555"/>
    </location>
</feature>
<dbReference type="AlphaFoldDB" id="A0A0A9X345"/>
<keyword evidence="4" id="KW-0325">Glycoprotein</keyword>
<dbReference type="InterPro" id="IPR019819">
    <property type="entry name" value="Carboxylesterase_B_CS"/>
</dbReference>
<evidence type="ECO:0000313" key="16">
    <source>
        <dbReference type="EMBL" id="JAG18330.1"/>
    </source>
</evidence>
<feature type="domain" description="Carboxylesterase type B" evidence="6">
    <location>
        <begin position="19"/>
        <end position="503"/>
    </location>
</feature>
<proteinExistence type="inferred from homology"/>
<evidence type="ECO:0000256" key="1">
    <source>
        <dbReference type="ARBA" id="ARBA00005964"/>
    </source>
</evidence>
<dbReference type="EMBL" id="GBHO01025274">
    <property type="protein sequence ID" value="JAG18330.1"/>
    <property type="molecule type" value="Transcribed_RNA"/>
</dbReference>